<comment type="caution">
    <text evidence="1">The sequence shown here is derived from an EMBL/GenBank/DDBJ whole genome shotgun (WGS) entry which is preliminary data.</text>
</comment>
<reference evidence="1" key="1">
    <citation type="submission" date="2022-07" db="EMBL/GenBank/DDBJ databases">
        <title>Taxonomy of Novel Oxalotrophic and Methylotrophic Bacteria.</title>
        <authorList>
            <person name="Sahin N."/>
            <person name="Tani A."/>
        </authorList>
    </citation>
    <scope>NUCLEOTIDE SEQUENCE</scope>
    <source>
        <strain evidence="1">AM327</strain>
    </source>
</reference>
<protein>
    <submittedName>
        <fullName evidence="1">Lycopene cyclase</fullName>
    </submittedName>
</protein>
<evidence type="ECO:0000313" key="1">
    <source>
        <dbReference type="EMBL" id="GLB52567.1"/>
    </source>
</evidence>
<dbReference type="Pfam" id="PF05834">
    <property type="entry name" value="Lycopene_cycl"/>
    <property type="match status" value="1"/>
</dbReference>
<dbReference type="Proteomes" id="UP001143545">
    <property type="component" value="Unassembled WGS sequence"/>
</dbReference>
<name>A0A9W6EVJ1_9FLAO</name>
<dbReference type="RefSeq" id="WP_281753920.1">
    <property type="nucleotide sequence ID" value="NZ_BRVP01000009.1"/>
</dbReference>
<evidence type="ECO:0000313" key="2">
    <source>
        <dbReference type="Proteomes" id="UP001143545"/>
    </source>
</evidence>
<dbReference type="InterPro" id="IPR036188">
    <property type="entry name" value="FAD/NAD-bd_sf"/>
</dbReference>
<dbReference type="Gene3D" id="3.50.50.60">
    <property type="entry name" value="FAD/NAD(P)-binding domain"/>
    <property type="match status" value="1"/>
</dbReference>
<gene>
    <name evidence="1" type="primary">crtY</name>
    <name evidence="1" type="ORF">NBRC110019_16070</name>
</gene>
<dbReference type="EMBL" id="BRVP01000009">
    <property type="protein sequence ID" value="GLB52567.1"/>
    <property type="molecule type" value="Genomic_DNA"/>
</dbReference>
<accession>A0A9W6EVJ1</accession>
<dbReference type="SUPFAM" id="SSF51905">
    <property type="entry name" value="FAD/NAD(P)-binding domain"/>
    <property type="match status" value="1"/>
</dbReference>
<dbReference type="AlphaFoldDB" id="A0A9W6EVJ1"/>
<proteinExistence type="predicted"/>
<sequence length="377" mass="43192">MRENTFIITGAGASGLLLAYAIANDTYFDDYQILIIDKEIKNKNDRTWCFWEKEANDFEHLLMHSWQNLQIGGKHTFMQIPTAPYTYKMLQSKPFYKAIMNTITAKTNMTFIEDTIVAVNDKDTYVEVVTNKATYEGAKVFSSLLKSDEITKTTKPLLWQHFKGWYIKTENKEFDSDAATFMDFSIPQEGNTCFMYVLPISATEALVEYTLFSDELLEDKAYDKALENYLTTLDIANYTVTETEKGKIPMTTHNFYTKNTKNVLHIGTSGGFTKPSTGYTFKSMQKRIPLIIEAIKNNTSLDTLFSTNRFTSYDTILLELLAKENHLGSEIFISLFENNPIASILKFLDEDTSHAEELAIINTLPKKPFLKAFKRIL</sequence>
<keyword evidence="2" id="KW-1185">Reference proteome</keyword>
<organism evidence="1 2">
    <name type="scientific">Neptunitalea chrysea</name>
    <dbReference type="NCBI Taxonomy" id="1647581"/>
    <lineage>
        <taxon>Bacteria</taxon>
        <taxon>Pseudomonadati</taxon>
        <taxon>Bacteroidota</taxon>
        <taxon>Flavobacteriia</taxon>
        <taxon>Flavobacteriales</taxon>
        <taxon>Flavobacteriaceae</taxon>
        <taxon>Neptunitalea</taxon>
    </lineage>
</organism>